<comment type="caution">
    <text evidence="1">The sequence shown here is derived from an EMBL/GenBank/DDBJ whole genome shotgun (WGS) entry which is preliminary data.</text>
</comment>
<dbReference type="Gene3D" id="2.50.20.20">
    <property type="match status" value="1"/>
</dbReference>
<keyword evidence="2" id="KW-1185">Reference proteome</keyword>
<accession>A0ABV9XPK5</accession>
<dbReference type="Proteomes" id="UP001595829">
    <property type="component" value="Unassembled WGS sequence"/>
</dbReference>
<dbReference type="SUPFAM" id="SSF89392">
    <property type="entry name" value="Prokaryotic lipoproteins and lipoprotein localization factors"/>
    <property type="match status" value="1"/>
</dbReference>
<evidence type="ECO:0008006" key="3">
    <source>
        <dbReference type="Google" id="ProtNLM"/>
    </source>
</evidence>
<proteinExistence type="predicted"/>
<dbReference type="EMBL" id="JBHSJD010000024">
    <property type="protein sequence ID" value="MFC5026433.1"/>
    <property type="molecule type" value="Genomic_DNA"/>
</dbReference>
<dbReference type="InterPro" id="IPR029046">
    <property type="entry name" value="LolA/LolB/LppX"/>
</dbReference>
<evidence type="ECO:0000313" key="2">
    <source>
        <dbReference type="Proteomes" id="UP001595829"/>
    </source>
</evidence>
<sequence length="313" mass="33017">MAVPAWKRVGVSLTAAAVAVGVAGCQGGDRKAADGVKDEVQWSSATQVIQAAYKKTAEAKTARVKMTISTPEALGVPGAGPGAGDMEMSGVMGWAPAQLDLTMKGGFAAAGPDGAQQMRMVMLDNITYMDMGKKAAARMGGKRWIKMDFAAMAEMSGDKGLQKAMTADLENMNQGPAKQLALLLESPNLKHVGREKVDGVDAQHYKGTLSVDEMIASNKSLSTLPEKDREQVLATVKKAGITAYDTEVWVNEDGYPVKMDVGMKTARGTMEISATYSDYGIKAAVQAPPAGETVDFLKMIEDMTKAARENGGA</sequence>
<reference evidence="2" key="1">
    <citation type="journal article" date="2019" name="Int. J. Syst. Evol. Microbiol.">
        <title>The Global Catalogue of Microorganisms (GCM) 10K type strain sequencing project: providing services to taxonomists for standard genome sequencing and annotation.</title>
        <authorList>
            <consortium name="The Broad Institute Genomics Platform"/>
            <consortium name="The Broad Institute Genome Sequencing Center for Infectious Disease"/>
            <person name="Wu L."/>
            <person name="Ma J."/>
        </authorList>
    </citation>
    <scope>NUCLEOTIDE SEQUENCE [LARGE SCALE GENOMIC DNA]</scope>
    <source>
        <strain evidence="2">CGMCC 4.1648</strain>
    </source>
</reference>
<dbReference type="PROSITE" id="PS51257">
    <property type="entry name" value="PROKAR_LIPOPROTEIN"/>
    <property type="match status" value="1"/>
</dbReference>
<name>A0ABV9XPK5_9ACTN</name>
<dbReference type="RefSeq" id="WP_345690002.1">
    <property type="nucleotide sequence ID" value="NZ_BAABIT010000001.1"/>
</dbReference>
<evidence type="ECO:0000313" key="1">
    <source>
        <dbReference type="EMBL" id="MFC5026433.1"/>
    </source>
</evidence>
<gene>
    <name evidence="1" type="ORF">ACFPM3_30290</name>
</gene>
<protein>
    <recommendedName>
        <fullName evidence="3">Lipoprotein</fullName>
    </recommendedName>
</protein>
<organism evidence="1 2">
    <name type="scientific">Streptomyces coeruleoprunus</name>
    <dbReference type="NCBI Taxonomy" id="285563"/>
    <lineage>
        <taxon>Bacteria</taxon>
        <taxon>Bacillati</taxon>
        <taxon>Actinomycetota</taxon>
        <taxon>Actinomycetes</taxon>
        <taxon>Kitasatosporales</taxon>
        <taxon>Streptomycetaceae</taxon>
        <taxon>Streptomyces</taxon>
    </lineage>
</organism>